<dbReference type="AlphaFoldDB" id="A0AAN7B6A0"/>
<feature type="compositionally biased region" description="Basic and acidic residues" evidence="1">
    <location>
        <begin position="47"/>
        <end position="64"/>
    </location>
</feature>
<gene>
    <name evidence="4" type="ORF">QBC37DRAFT_424906</name>
</gene>
<proteinExistence type="predicted"/>
<keyword evidence="2" id="KW-1133">Transmembrane helix</keyword>
<feature type="transmembrane region" description="Helical" evidence="2">
    <location>
        <begin position="124"/>
        <end position="142"/>
    </location>
</feature>
<dbReference type="PANTHER" id="PTHR36854">
    <property type="entry name" value="CHROMOSOME 9, WHOLE GENOME SHOTGUN SEQUENCE"/>
    <property type="match status" value="1"/>
</dbReference>
<name>A0AAN7B6A0_9PEZI</name>
<feature type="chain" id="PRO_5043049601" evidence="3">
    <location>
        <begin position="26"/>
        <end position="218"/>
    </location>
</feature>
<sequence length="218" mass="22797">MSKIRISLVGVLLAVLLSLSSVVSAASSTRFCKCTCFKTSTIIELKPHTNDPNDPSLKKPDDNKSPAAPSTLPASSPGNTDRDPCKQCNIAFCLSQTLPDCKEADPERDVKTFCFQRDRTEDQVIVWAFILGTLGLLGWAGLRALIDARDRKYLADAGAQAGGAGQGQQGLPFNSTGPETGTGTAGGLWQRIMGIGSGGGGAGHARGGTYAPLDDTGR</sequence>
<feature type="region of interest" description="Disordered" evidence="1">
    <location>
        <begin position="160"/>
        <end position="218"/>
    </location>
</feature>
<dbReference type="Proteomes" id="UP001301769">
    <property type="component" value="Unassembled WGS sequence"/>
</dbReference>
<keyword evidence="2" id="KW-0812">Transmembrane</keyword>
<evidence type="ECO:0000256" key="2">
    <source>
        <dbReference type="SAM" id="Phobius"/>
    </source>
</evidence>
<dbReference type="EMBL" id="MU858127">
    <property type="protein sequence ID" value="KAK4212453.1"/>
    <property type="molecule type" value="Genomic_DNA"/>
</dbReference>
<evidence type="ECO:0000313" key="5">
    <source>
        <dbReference type="Proteomes" id="UP001301769"/>
    </source>
</evidence>
<evidence type="ECO:0000313" key="4">
    <source>
        <dbReference type="EMBL" id="KAK4212453.1"/>
    </source>
</evidence>
<evidence type="ECO:0000256" key="1">
    <source>
        <dbReference type="SAM" id="MobiDB-lite"/>
    </source>
</evidence>
<feature type="compositionally biased region" description="Gly residues" evidence="1">
    <location>
        <begin position="195"/>
        <end position="206"/>
    </location>
</feature>
<keyword evidence="5" id="KW-1185">Reference proteome</keyword>
<reference evidence="4" key="1">
    <citation type="journal article" date="2023" name="Mol. Phylogenet. Evol.">
        <title>Genome-scale phylogeny and comparative genomics of the fungal order Sordariales.</title>
        <authorList>
            <person name="Hensen N."/>
            <person name="Bonometti L."/>
            <person name="Westerberg I."/>
            <person name="Brannstrom I.O."/>
            <person name="Guillou S."/>
            <person name="Cros-Aarteil S."/>
            <person name="Calhoun S."/>
            <person name="Haridas S."/>
            <person name="Kuo A."/>
            <person name="Mondo S."/>
            <person name="Pangilinan J."/>
            <person name="Riley R."/>
            <person name="LaButti K."/>
            <person name="Andreopoulos B."/>
            <person name="Lipzen A."/>
            <person name="Chen C."/>
            <person name="Yan M."/>
            <person name="Daum C."/>
            <person name="Ng V."/>
            <person name="Clum A."/>
            <person name="Steindorff A."/>
            <person name="Ohm R.A."/>
            <person name="Martin F."/>
            <person name="Silar P."/>
            <person name="Natvig D.O."/>
            <person name="Lalanne C."/>
            <person name="Gautier V."/>
            <person name="Ament-Velasquez S.L."/>
            <person name="Kruys A."/>
            <person name="Hutchinson M.I."/>
            <person name="Powell A.J."/>
            <person name="Barry K."/>
            <person name="Miller A.N."/>
            <person name="Grigoriev I.V."/>
            <person name="Debuchy R."/>
            <person name="Gladieux P."/>
            <person name="Hiltunen Thoren M."/>
            <person name="Johannesson H."/>
        </authorList>
    </citation>
    <scope>NUCLEOTIDE SEQUENCE</scope>
    <source>
        <strain evidence="4">PSN293</strain>
    </source>
</reference>
<feature type="signal peptide" evidence="3">
    <location>
        <begin position="1"/>
        <end position="25"/>
    </location>
</feature>
<keyword evidence="3" id="KW-0732">Signal</keyword>
<protein>
    <submittedName>
        <fullName evidence="4">Uncharacterized protein</fullName>
    </submittedName>
</protein>
<evidence type="ECO:0000256" key="3">
    <source>
        <dbReference type="SAM" id="SignalP"/>
    </source>
</evidence>
<reference evidence="4" key="2">
    <citation type="submission" date="2023-05" db="EMBL/GenBank/DDBJ databases">
        <authorList>
            <consortium name="Lawrence Berkeley National Laboratory"/>
            <person name="Steindorff A."/>
            <person name="Hensen N."/>
            <person name="Bonometti L."/>
            <person name="Westerberg I."/>
            <person name="Brannstrom I.O."/>
            <person name="Guillou S."/>
            <person name="Cros-Aarteil S."/>
            <person name="Calhoun S."/>
            <person name="Haridas S."/>
            <person name="Kuo A."/>
            <person name="Mondo S."/>
            <person name="Pangilinan J."/>
            <person name="Riley R."/>
            <person name="Labutti K."/>
            <person name="Andreopoulos B."/>
            <person name="Lipzen A."/>
            <person name="Chen C."/>
            <person name="Yanf M."/>
            <person name="Daum C."/>
            <person name="Ng V."/>
            <person name="Clum A."/>
            <person name="Ohm R."/>
            <person name="Martin F."/>
            <person name="Silar P."/>
            <person name="Natvig D."/>
            <person name="Lalanne C."/>
            <person name="Gautier V."/>
            <person name="Ament-Velasquez S.L."/>
            <person name="Kruys A."/>
            <person name="Hutchinson M.I."/>
            <person name="Powell A.J."/>
            <person name="Barry K."/>
            <person name="Miller A.N."/>
            <person name="Grigoriev I.V."/>
            <person name="Debuchy R."/>
            <person name="Gladieux P."/>
            <person name="Thoren M.H."/>
            <person name="Johannesson H."/>
        </authorList>
    </citation>
    <scope>NUCLEOTIDE SEQUENCE</scope>
    <source>
        <strain evidence="4">PSN293</strain>
    </source>
</reference>
<comment type="caution">
    <text evidence="4">The sequence shown here is derived from an EMBL/GenBank/DDBJ whole genome shotgun (WGS) entry which is preliminary data.</text>
</comment>
<feature type="compositionally biased region" description="Low complexity" evidence="1">
    <location>
        <begin position="65"/>
        <end position="77"/>
    </location>
</feature>
<organism evidence="4 5">
    <name type="scientific">Rhypophila decipiens</name>
    <dbReference type="NCBI Taxonomy" id="261697"/>
    <lineage>
        <taxon>Eukaryota</taxon>
        <taxon>Fungi</taxon>
        <taxon>Dikarya</taxon>
        <taxon>Ascomycota</taxon>
        <taxon>Pezizomycotina</taxon>
        <taxon>Sordariomycetes</taxon>
        <taxon>Sordariomycetidae</taxon>
        <taxon>Sordariales</taxon>
        <taxon>Naviculisporaceae</taxon>
        <taxon>Rhypophila</taxon>
    </lineage>
</organism>
<feature type="region of interest" description="Disordered" evidence="1">
    <location>
        <begin position="47"/>
        <end position="81"/>
    </location>
</feature>
<dbReference type="PANTHER" id="PTHR36854:SF1">
    <property type="entry name" value="TRANSMEMBRANE PROTEIN"/>
    <property type="match status" value="1"/>
</dbReference>
<keyword evidence="2" id="KW-0472">Membrane</keyword>
<accession>A0AAN7B6A0</accession>